<evidence type="ECO:0000259" key="4">
    <source>
        <dbReference type="PROSITE" id="PS50076"/>
    </source>
</evidence>
<dbReference type="PROSITE" id="PS50076">
    <property type="entry name" value="DNAJ_2"/>
    <property type="match status" value="1"/>
</dbReference>
<dbReference type="InterPro" id="IPR001623">
    <property type="entry name" value="DnaJ_domain"/>
</dbReference>
<dbReference type="Proteomes" id="UP001201812">
    <property type="component" value="Unassembled WGS sequence"/>
</dbReference>
<dbReference type="InterPro" id="IPR036869">
    <property type="entry name" value="J_dom_sf"/>
</dbReference>
<keyword evidence="6" id="KW-1185">Reference proteome</keyword>
<protein>
    <submittedName>
        <fullName evidence="5">DnaJ domain-containing protein</fullName>
    </submittedName>
</protein>
<name>A0AAD4QZ75_9BILA</name>
<dbReference type="InterPro" id="IPR051938">
    <property type="entry name" value="Apopto_cytoskel_mod"/>
</dbReference>
<accession>A0AAD4QZ75</accession>
<dbReference type="SMART" id="SM00271">
    <property type="entry name" value="DnaJ"/>
    <property type="match status" value="1"/>
</dbReference>
<evidence type="ECO:0000313" key="5">
    <source>
        <dbReference type="EMBL" id="KAI1699621.1"/>
    </source>
</evidence>
<dbReference type="PANTHER" id="PTHR44145">
    <property type="entry name" value="DNAJ HOMOLOG SUBFAMILY A MEMBER 3, MITOCHONDRIAL"/>
    <property type="match status" value="1"/>
</dbReference>
<dbReference type="AlphaFoldDB" id="A0AAD4QZ75"/>
<keyword evidence="1" id="KW-0143">Chaperone</keyword>
<dbReference type="PRINTS" id="PR00625">
    <property type="entry name" value="JDOMAIN"/>
</dbReference>
<feature type="region of interest" description="Disordered" evidence="2">
    <location>
        <begin position="166"/>
        <end position="189"/>
    </location>
</feature>
<dbReference type="SUPFAM" id="SSF46565">
    <property type="entry name" value="Chaperone J-domain"/>
    <property type="match status" value="1"/>
</dbReference>
<feature type="region of interest" description="Disordered" evidence="2">
    <location>
        <begin position="92"/>
        <end position="111"/>
    </location>
</feature>
<reference evidence="5" key="1">
    <citation type="submission" date="2022-01" db="EMBL/GenBank/DDBJ databases">
        <title>Genome Sequence Resource for Two Populations of Ditylenchus destructor, the Migratory Endoparasitic Phytonematode.</title>
        <authorList>
            <person name="Zhang H."/>
            <person name="Lin R."/>
            <person name="Xie B."/>
        </authorList>
    </citation>
    <scope>NUCLEOTIDE SEQUENCE</scope>
    <source>
        <strain evidence="5">BazhouSP</strain>
    </source>
</reference>
<evidence type="ECO:0000256" key="1">
    <source>
        <dbReference type="ARBA" id="ARBA00023186"/>
    </source>
</evidence>
<dbReference type="Gene3D" id="1.10.287.110">
    <property type="entry name" value="DnaJ domain"/>
    <property type="match status" value="1"/>
</dbReference>
<feature type="domain" description="J" evidence="4">
    <location>
        <begin position="38"/>
        <end position="103"/>
    </location>
</feature>
<sequence length="242" mass="28710">MRRLPSPRSGRGTLLGFIHRGCAFGPGRPFSSSTSKRNPYNVLGLKKECSQEEIKNAFYTLSKKYHPDVAGSDSQSAQKFLEVKDAYDTLKDEDKPQKYPPYGNWNTGRQRNGYYDRQRTYSDDDFERAWRSINRDREEFFRGRGPNSFSDFAREARERAFQEYERNRQAKNGHKTNDEEKQQTSYRPLTKEERQIAKIVTNMLSIYFGLLMFILIYQQFRPKKKEYSYDKILHDFTRKPPM</sequence>
<keyword evidence="3" id="KW-0812">Transmembrane</keyword>
<organism evidence="5 6">
    <name type="scientific">Ditylenchus destructor</name>
    <dbReference type="NCBI Taxonomy" id="166010"/>
    <lineage>
        <taxon>Eukaryota</taxon>
        <taxon>Metazoa</taxon>
        <taxon>Ecdysozoa</taxon>
        <taxon>Nematoda</taxon>
        <taxon>Chromadorea</taxon>
        <taxon>Rhabditida</taxon>
        <taxon>Tylenchina</taxon>
        <taxon>Tylenchomorpha</taxon>
        <taxon>Sphaerularioidea</taxon>
        <taxon>Anguinidae</taxon>
        <taxon>Anguininae</taxon>
        <taxon>Ditylenchus</taxon>
    </lineage>
</organism>
<dbReference type="Pfam" id="PF00226">
    <property type="entry name" value="DnaJ"/>
    <property type="match status" value="1"/>
</dbReference>
<keyword evidence="3" id="KW-0472">Membrane</keyword>
<gene>
    <name evidence="5" type="ORF">DdX_17220</name>
</gene>
<dbReference type="CDD" id="cd06257">
    <property type="entry name" value="DnaJ"/>
    <property type="match status" value="1"/>
</dbReference>
<evidence type="ECO:0000313" key="6">
    <source>
        <dbReference type="Proteomes" id="UP001201812"/>
    </source>
</evidence>
<evidence type="ECO:0000256" key="3">
    <source>
        <dbReference type="SAM" id="Phobius"/>
    </source>
</evidence>
<dbReference type="EMBL" id="JAKKPZ010000173">
    <property type="protein sequence ID" value="KAI1699621.1"/>
    <property type="molecule type" value="Genomic_DNA"/>
</dbReference>
<proteinExistence type="predicted"/>
<feature type="transmembrane region" description="Helical" evidence="3">
    <location>
        <begin position="199"/>
        <end position="217"/>
    </location>
</feature>
<comment type="caution">
    <text evidence="5">The sequence shown here is derived from an EMBL/GenBank/DDBJ whole genome shotgun (WGS) entry which is preliminary data.</text>
</comment>
<keyword evidence="3" id="KW-1133">Transmembrane helix</keyword>
<evidence type="ECO:0000256" key="2">
    <source>
        <dbReference type="SAM" id="MobiDB-lite"/>
    </source>
</evidence>
<dbReference type="PANTHER" id="PTHR44145:SF3">
    <property type="entry name" value="DNAJ HOMOLOG SUBFAMILY A MEMBER 3, MITOCHONDRIAL"/>
    <property type="match status" value="1"/>
</dbReference>